<evidence type="ECO:0000313" key="9">
    <source>
        <dbReference type="Proteomes" id="UP000274756"/>
    </source>
</evidence>
<sequence>MVFTRSMKRNREQQESVGNQISRRGQRPQEISYDPMEILEATSSSIRRQAIGGVIADAPIAKRKKRIMNLGTENYPIVIGLSPDSDNCVDCSNDIQIMDNPNGNTLGLADDKLKLNKICDNLTCSICLEIIHKCVSIFPCLHKFCAGCLSDWIKMRKSCPKCRNHINDVNDIAQDVTIDNIIVVFLEQYPAHCRAASELEELDRKDEITNRAFRRNGKRGSRLPVFNGVNTVRSFRGRIYDIVFS</sequence>
<evidence type="ECO:0000256" key="4">
    <source>
        <dbReference type="PROSITE-ProRule" id="PRU00175"/>
    </source>
</evidence>
<evidence type="ECO:0000313" key="8">
    <source>
        <dbReference type="Proteomes" id="UP000038040"/>
    </source>
</evidence>
<dbReference type="PANTHER" id="PTHR16079:SF4">
    <property type="entry name" value="E3 UBIQUITIN-PROTEIN LIGASE CHFR"/>
    <property type="match status" value="1"/>
</dbReference>
<dbReference type="InterPro" id="IPR013083">
    <property type="entry name" value="Znf_RING/FYVE/PHD"/>
</dbReference>
<keyword evidence="2 4" id="KW-0863">Zinc-finger</keyword>
<dbReference type="EMBL" id="UYYG01001151">
    <property type="protein sequence ID" value="VDN54967.1"/>
    <property type="molecule type" value="Genomic_DNA"/>
</dbReference>
<dbReference type="Pfam" id="PF13639">
    <property type="entry name" value="zf-RING_2"/>
    <property type="match status" value="1"/>
</dbReference>
<dbReference type="PROSITE" id="PS50089">
    <property type="entry name" value="ZF_RING_2"/>
    <property type="match status" value="1"/>
</dbReference>
<proteinExistence type="predicted"/>
<dbReference type="SMART" id="SM00184">
    <property type="entry name" value="RING"/>
    <property type="match status" value="1"/>
</dbReference>
<dbReference type="PANTHER" id="PTHR16079">
    <property type="entry name" value="UBIQUITIN LIGASE PROTEIN CHFR"/>
    <property type="match status" value="1"/>
</dbReference>
<evidence type="ECO:0000313" key="7">
    <source>
        <dbReference type="EMBL" id="VDN54967.1"/>
    </source>
</evidence>
<reference evidence="10" key="1">
    <citation type="submission" date="2017-02" db="UniProtKB">
        <authorList>
            <consortium name="WormBaseParasite"/>
        </authorList>
    </citation>
    <scope>IDENTIFICATION</scope>
</reference>
<reference evidence="7 9" key="2">
    <citation type="submission" date="2018-11" db="EMBL/GenBank/DDBJ databases">
        <authorList>
            <consortium name="Pathogen Informatics"/>
        </authorList>
    </citation>
    <scope>NUCLEOTIDE SEQUENCE [LARGE SCALE GENOMIC DNA]</scope>
</reference>
<dbReference type="Proteomes" id="UP000038040">
    <property type="component" value="Unplaced"/>
</dbReference>
<evidence type="ECO:0000256" key="5">
    <source>
        <dbReference type="SAM" id="MobiDB-lite"/>
    </source>
</evidence>
<dbReference type="GO" id="GO:0005634">
    <property type="term" value="C:nucleus"/>
    <property type="evidence" value="ECO:0007669"/>
    <property type="project" value="TreeGrafter"/>
</dbReference>
<protein>
    <submittedName>
        <fullName evidence="10">RING-type domain-containing protein</fullName>
    </submittedName>
</protein>
<gene>
    <name evidence="7" type="ORF">DME_LOCUS4940</name>
</gene>
<dbReference type="InterPro" id="IPR001841">
    <property type="entry name" value="Znf_RING"/>
</dbReference>
<dbReference type="AlphaFoldDB" id="A0A0N4U1S9"/>
<organism evidence="8 10">
    <name type="scientific">Dracunculus medinensis</name>
    <name type="common">Guinea worm</name>
    <dbReference type="NCBI Taxonomy" id="318479"/>
    <lineage>
        <taxon>Eukaryota</taxon>
        <taxon>Metazoa</taxon>
        <taxon>Ecdysozoa</taxon>
        <taxon>Nematoda</taxon>
        <taxon>Chromadorea</taxon>
        <taxon>Rhabditida</taxon>
        <taxon>Spirurina</taxon>
        <taxon>Dracunculoidea</taxon>
        <taxon>Dracunculidae</taxon>
        <taxon>Dracunculus</taxon>
    </lineage>
</organism>
<dbReference type="Proteomes" id="UP000274756">
    <property type="component" value="Unassembled WGS sequence"/>
</dbReference>
<keyword evidence="1" id="KW-0479">Metal-binding</keyword>
<dbReference type="GO" id="GO:0008270">
    <property type="term" value="F:zinc ion binding"/>
    <property type="evidence" value="ECO:0007669"/>
    <property type="project" value="UniProtKB-KW"/>
</dbReference>
<dbReference type="STRING" id="318479.A0A0N4U1S9"/>
<dbReference type="GO" id="GO:0016567">
    <property type="term" value="P:protein ubiquitination"/>
    <property type="evidence" value="ECO:0007669"/>
    <property type="project" value="TreeGrafter"/>
</dbReference>
<dbReference type="InterPro" id="IPR052256">
    <property type="entry name" value="E3_ubiquitin-ligase_CHFR"/>
</dbReference>
<evidence type="ECO:0000313" key="10">
    <source>
        <dbReference type="WBParaSite" id="DME_0000058001-mRNA-1"/>
    </source>
</evidence>
<dbReference type="GO" id="GO:0004842">
    <property type="term" value="F:ubiquitin-protein transferase activity"/>
    <property type="evidence" value="ECO:0007669"/>
    <property type="project" value="TreeGrafter"/>
</dbReference>
<dbReference type="InterPro" id="IPR017907">
    <property type="entry name" value="Znf_RING_CS"/>
</dbReference>
<dbReference type="SUPFAM" id="SSF57850">
    <property type="entry name" value="RING/U-box"/>
    <property type="match status" value="1"/>
</dbReference>
<keyword evidence="9" id="KW-1185">Reference proteome</keyword>
<dbReference type="Gene3D" id="3.30.40.10">
    <property type="entry name" value="Zinc/RING finger domain, C3HC4 (zinc finger)"/>
    <property type="match status" value="1"/>
</dbReference>
<accession>A0A0N4U1S9</accession>
<dbReference type="PROSITE" id="PS00518">
    <property type="entry name" value="ZF_RING_1"/>
    <property type="match status" value="1"/>
</dbReference>
<evidence type="ECO:0000256" key="3">
    <source>
        <dbReference type="ARBA" id="ARBA00022833"/>
    </source>
</evidence>
<keyword evidence="3" id="KW-0862">Zinc</keyword>
<evidence type="ECO:0000256" key="2">
    <source>
        <dbReference type="ARBA" id="ARBA00022771"/>
    </source>
</evidence>
<evidence type="ECO:0000259" key="6">
    <source>
        <dbReference type="PROSITE" id="PS50089"/>
    </source>
</evidence>
<dbReference type="WBParaSite" id="DME_0000058001-mRNA-1">
    <property type="protein sequence ID" value="DME_0000058001-mRNA-1"/>
    <property type="gene ID" value="DME_0000058001"/>
</dbReference>
<name>A0A0N4U1S9_DRAME</name>
<dbReference type="GO" id="GO:0006511">
    <property type="term" value="P:ubiquitin-dependent protein catabolic process"/>
    <property type="evidence" value="ECO:0007669"/>
    <property type="project" value="TreeGrafter"/>
</dbReference>
<evidence type="ECO:0000256" key="1">
    <source>
        <dbReference type="ARBA" id="ARBA00022723"/>
    </source>
</evidence>
<feature type="domain" description="RING-type" evidence="6">
    <location>
        <begin position="124"/>
        <end position="163"/>
    </location>
</feature>
<dbReference type="OrthoDB" id="1935339at2759"/>
<feature type="region of interest" description="Disordered" evidence="5">
    <location>
        <begin position="1"/>
        <end position="33"/>
    </location>
</feature>